<dbReference type="KEGG" id="nsl:BOX37_31240"/>
<dbReference type="RefSeq" id="WP_071930838.1">
    <property type="nucleotide sequence ID" value="NZ_CP018082.1"/>
</dbReference>
<name>A0A1J0W0F7_9NOCA</name>
<feature type="region of interest" description="Disordered" evidence="1">
    <location>
        <begin position="191"/>
        <end position="251"/>
    </location>
</feature>
<keyword evidence="3" id="KW-1185">Reference proteome</keyword>
<feature type="compositionally biased region" description="Polar residues" evidence="1">
    <location>
        <begin position="198"/>
        <end position="220"/>
    </location>
</feature>
<evidence type="ECO:0000256" key="1">
    <source>
        <dbReference type="SAM" id="MobiDB-lite"/>
    </source>
</evidence>
<dbReference type="Proteomes" id="UP000183810">
    <property type="component" value="Chromosome"/>
</dbReference>
<accession>A0A1J0W0F7</accession>
<reference evidence="2" key="1">
    <citation type="submission" date="2016-11" db="EMBL/GenBank/DDBJ databases">
        <authorList>
            <person name="Jaros S."/>
            <person name="Januszkiewicz K."/>
            <person name="Wedrychowicz H."/>
        </authorList>
    </citation>
    <scope>NUCLEOTIDE SEQUENCE [LARGE SCALE GENOMIC DNA]</scope>
    <source>
        <strain evidence="2">Y48</strain>
    </source>
</reference>
<dbReference type="OrthoDB" id="4504509at2"/>
<proteinExistence type="predicted"/>
<gene>
    <name evidence="2" type="ORF">BOX37_31240</name>
</gene>
<dbReference type="EMBL" id="CP018082">
    <property type="protein sequence ID" value="APE37671.1"/>
    <property type="molecule type" value="Genomic_DNA"/>
</dbReference>
<dbReference type="SUPFAM" id="SSF82171">
    <property type="entry name" value="DPP6 N-terminal domain-like"/>
    <property type="match status" value="1"/>
</dbReference>
<evidence type="ECO:0000313" key="3">
    <source>
        <dbReference type="Proteomes" id="UP000183810"/>
    </source>
</evidence>
<protein>
    <submittedName>
        <fullName evidence="2">Uncharacterized protein</fullName>
    </submittedName>
</protein>
<feature type="region of interest" description="Disordered" evidence="1">
    <location>
        <begin position="30"/>
        <end position="88"/>
    </location>
</feature>
<organism evidence="2 3">
    <name type="scientific">Nocardia mangyaensis</name>
    <dbReference type="NCBI Taxonomy" id="2213200"/>
    <lineage>
        <taxon>Bacteria</taxon>
        <taxon>Bacillati</taxon>
        <taxon>Actinomycetota</taxon>
        <taxon>Actinomycetes</taxon>
        <taxon>Mycobacteriales</taxon>
        <taxon>Nocardiaceae</taxon>
        <taxon>Nocardia</taxon>
    </lineage>
</organism>
<feature type="compositionally biased region" description="Pro residues" evidence="1">
    <location>
        <begin position="50"/>
        <end position="79"/>
    </location>
</feature>
<evidence type="ECO:0000313" key="2">
    <source>
        <dbReference type="EMBL" id="APE37671.1"/>
    </source>
</evidence>
<dbReference type="AlphaFoldDB" id="A0A1J0W0F7"/>
<sequence length="389" mass="42033">MARQLERIDAIRSMVESAGQGLSQLAEALLSPPTSSDVEFINERDRPPTTATPPPPRNSVPPPTQAAPPNPVPTPPPLDAPKEKESSKKVAAFWDGDDTHIPSVTLDAPFAGQMGTGYRVYTDEDGKPNLVQVRENERIIADIEILPNGNYLYTLMDEDNLAGVYEVSPDGTSVTVRQSLPALWDKWGDFITGPDPGTTDNRSAASQFLSKLSSAATSPRETPPDLPSSPAVEGPQNPSNTPGTPEYSKRQEELALDPAKGGIKASTMHEAAVGLEAERNGSIPGPITRAELGPDGEDMGDFIDAAGTRWDVKSSPDITPPYTKDPGRPIQTPQSDEKIINMINKDIASGEKVLIDPVGMSEARKEHIRDLILAHPEWYDHVVWVNMNS</sequence>